<name>A0A3B0CV95_9BACL</name>
<dbReference type="AlphaFoldDB" id="A0A3B0CV95"/>
<reference evidence="1 2" key="1">
    <citation type="journal article" date="2007" name="Int. J. Syst. Evol. Microbiol.">
        <title>Paenibacillus ginsengarvi sp. nov., isolated from soil from ginseng cultivation.</title>
        <authorList>
            <person name="Yoon M.H."/>
            <person name="Ten L.N."/>
            <person name="Im W.T."/>
        </authorList>
    </citation>
    <scope>NUCLEOTIDE SEQUENCE [LARGE SCALE GENOMIC DNA]</scope>
    <source>
        <strain evidence="1 2">KCTC 13059</strain>
    </source>
</reference>
<dbReference type="EMBL" id="RBAH01000001">
    <property type="protein sequence ID" value="RKN86769.1"/>
    <property type="molecule type" value="Genomic_DNA"/>
</dbReference>
<gene>
    <name evidence="1" type="ORF">D7M11_02080</name>
</gene>
<accession>A0A3B0CV95</accession>
<sequence>MKYTEITKWEQINRLKKGDILLICWSKTSPIFRNTKKQIHMHKFIKITPGREVILSGSYNPYFGIKHYLLGNSAATKVALVETV</sequence>
<keyword evidence="2" id="KW-1185">Reference proteome</keyword>
<evidence type="ECO:0000313" key="2">
    <source>
        <dbReference type="Proteomes" id="UP000282311"/>
    </source>
</evidence>
<comment type="caution">
    <text evidence="1">The sequence shown here is derived from an EMBL/GenBank/DDBJ whole genome shotgun (WGS) entry which is preliminary data.</text>
</comment>
<organism evidence="1 2">
    <name type="scientific">Paenibacillus ginsengarvi</name>
    <dbReference type="NCBI Taxonomy" id="400777"/>
    <lineage>
        <taxon>Bacteria</taxon>
        <taxon>Bacillati</taxon>
        <taxon>Bacillota</taxon>
        <taxon>Bacilli</taxon>
        <taxon>Bacillales</taxon>
        <taxon>Paenibacillaceae</taxon>
        <taxon>Paenibacillus</taxon>
    </lineage>
</organism>
<dbReference type="Proteomes" id="UP000282311">
    <property type="component" value="Unassembled WGS sequence"/>
</dbReference>
<proteinExistence type="predicted"/>
<evidence type="ECO:0000313" key="1">
    <source>
        <dbReference type="EMBL" id="RKN86769.1"/>
    </source>
</evidence>
<protein>
    <submittedName>
        <fullName evidence="1">Uncharacterized protein</fullName>
    </submittedName>
</protein>